<dbReference type="PANTHER" id="PTHR24366">
    <property type="entry name" value="IG(IMMUNOGLOBULIN) AND LRR(LEUCINE RICH REPEAT) DOMAINS"/>
    <property type="match status" value="1"/>
</dbReference>
<dbReference type="PANTHER" id="PTHR24366:SF96">
    <property type="entry name" value="LEUCINE RICH REPEAT CONTAINING 53"/>
    <property type="match status" value="1"/>
</dbReference>
<dbReference type="SMART" id="SM00369">
    <property type="entry name" value="LRR_TYP"/>
    <property type="match status" value="5"/>
</dbReference>
<name>A0AAD9NE58_9ANNE</name>
<dbReference type="PROSITE" id="PS51450">
    <property type="entry name" value="LRR"/>
    <property type="match status" value="1"/>
</dbReference>
<feature type="chain" id="PRO_5042137292" description="LRRCT domain-containing protein" evidence="5">
    <location>
        <begin position="21"/>
        <end position="421"/>
    </location>
</feature>
<dbReference type="InterPro" id="IPR032675">
    <property type="entry name" value="LRR_dom_sf"/>
</dbReference>
<evidence type="ECO:0000313" key="7">
    <source>
        <dbReference type="EMBL" id="KAK2166660.1"/>
    </source>
</evidence>
<accession>A0AAD9NE58</accession>
<feature type="signal peptide" evidence="5">
    <location>
        <begin position="1"/>
        <end position="20"/>
    </location>
</feature>
<comment type="caution">
    <text evidence="7">The sequence shown here is derived from an EMBL/GenBank/DDBJ whole genome shotgun (WGS) entry which is preliminary data.</text>
</comment>
<dbReference type="InterPro" id="IPR000483">
    <property type="entry name" value="Cys-rich_flank_reg_C"/>
</dbReference>
<reference evidence="7" key="1">
    <citation type="journal article" date="2023" name="Mol. Biol. Evol.">
        <title>Third-Generation Sequencing Reveals the Adaptive Role of the Epigenome in Three Deep-Sea Polychaetes.</title>
        <authorList>
            <person name="Perez M."/>
            <person name="Aroh O."/>
            <person name="Sun Y."/>
            <person name="Lan Y."/>
            <person name="Juniper S.K."/>
            <person name="Young C.R."/>
            <person name="Angers B."/>
            <person name="Qian P.Y."/>
        </authorList>
    </citation>
    <scope>NUCLEOTIDE SEQUENCE</scope>
    <source>
        <strain evidence="7">P08H-3</strain>
    </source>
</reference>
<dbReference type="AlphaFoldDB" id="A0AAD9NE58"/>
<keyword evidence="4" id="KW-1133">Transmembrane helix</keyword>
<sequence>MELKCCILVIFVFLVTSTRSQDCPSACTCTDGQKTMICRGLTSLPEAVDDHFTEFIFDNCNLQGEFPKMPVSYSHAHTLQIIHSNVESIADGAFEDMRELVMLSLRGNKIQVINSAKLFGLSSLLTIDLQGNQLTVIEDELFRHNPILNKVIFSDNPFTKINDRAFAQPENTDNPGPGSQIQYIELENCNLNTIPTAALCINSVLPNLVSLDLSHNDFSHLEEDLFEHTAEIEQLELDSCKIQKITKGTLAGLTKLKSLRLSNNILSAIDEESFADFFTSLNYIHLDYNKLTVVPYGLFNWAVVKVLNISNNPWECSCSNGWIQEYNVTPNDTNYNITCGSPEMYKGKNALQVMKYEIEPCAAPGSGPDPMIALYIAIPIIIILSIVTIFIIVKICILKKKDSHGRSAQYSLVYKPTTEKV</sequence>
<feature type="transmembrane region" description="Helical" evidence="4">
    <location>
        <begin position="372"/>
        <end position="397"/>
    </location>
</feature>
<dbReference type="SMART" id="SM00082">
    <property type="entry name" value="LRRCT"/>
    <property type="match status" value="1"/>
</dbReference>
<protein>
    <recommendedName>
        <fullName evidence="6">LRRCT domain-containing protein</fullName>
    </recommendedName>
</protein>
<keyword evidence="4" id="KW-0812">Transmembrane</keyword>
<keyword evidence="1" id="KW-0433">Leucine-rich repeat</keyword>
<evidence type="ECO:0000256" key="2">
    <source>
        <dbReference type="ARBA" id="ARBA00022729"/>
    </source>
</evidence>
<evidence type="ECO:0000256" key="4">
    <source>
        <dbReference type="SAM" id="Phobius"/>
    </source>
</evidence>
<dbReference type="Gene3D" id="3.80.10.10">
    <property type="entry name" value="Ribonuclease Inhibitor"/>
    <property type="match status" value="2"/>
</dbReference>
<dbReference type="EMBL" id="JAODUP010000037">
    <property type="protein sequence ID" value="KAK2166660.1"/>
    <property type="molecule type" value="Genomic_DNA"/>
</dbReference>
<organism evidence="7 8">
    <name type="scientific">Paralvinella palmiformis</name>
    <dbReference type="NCBI Taxonomy" id="53620"/>
    <lineage>
        <taxon>Eukaryota</taxon>
        <taxon>Metazoa</taxon>
        <taxon>Spiralia</taxon>
        <taxon>Lophotrochozoa</taxon>
        <taxon>Annelida</taxon>
        <taxon>Polychaeta</taxon>
        <taxon>Sedentaria</taxon>
        <taxon>Canalipalpata</taxon>
        <taxon>Terebellida</taxon>
        <taxon>Terebelliformia</taxon>
        <taxon>Alvinellidae</taxon>
        <taxon>Paralvinella</taxon>
    </lineage>
</organism>
<keyword evidence="8" id="KW-1185">Reference proteome</keyword>
<evidence type="ECO:0000256" key="3">
    <source>
        <dbReference type="ARBA" id="ARBA00022737"/>
    </source>
</evidence>
<feature type="domain" description="LRRCT" evidence="6">
    <location>
        <begin position="312"/>
        <end position="362"/>
    </location>
</feature>
<dbReference type="InterPro" id="IPR003591">
    <property type="entry name" value="Leu-rich_rpt_typical-subtyp"/>
</dbReference>
<gene>
    <name evidence="7" type="ORF">LSH36_37g13084</name>
</gene>
<dbReference type="InterPro" id="IPR001611">
    <property type="entry name" value="Leu-rich_rpt"/>
</dbReference>
<dbReference type="Pfam" id="PF13855">
    <property type="entry name" value="LRR_8"/>
    <property type="match status" value="2"/>
</dbReference>
<keyword evidence="3" id="KW-0677">Repeat</keyword>
<dbReference type="SUPFAM" id="SSF52058">
    <property type="entry name" value="L domain-like"/>
    <property type="match status" value="1"/>
</dbReference>
<dbReference type="Pfam" id="PF00560">
    <property type="entry name" value="LRR_1"/>
    <property type="match status" value="1"/>
</dbReference>
<keyword evidence="4" id="KW-0472">Membrane</keyword>
<keyword evidence="2 5" id="KW-0732">Signal</keyword>
<proteinExistence type="predicted"/>
<evidence type="ECO:0000313" key="8">
    <source>
        <dbReference type="Proteomes" id="UP001208570"/>
    </source>
</evidence>
<evidence type="ECO:0000259" key="6">
    <source>
        <dbReference type="SMART" id="SM00082"/>
    </source>
</evidence>
<evidence type="ECO:0000256" key="5">
    <source>
        <dbReference type="SAM" id="SignalP"/>
    </source>
</evidence>
<evidence type="ECO:0000256" key="1">
    <source>
        <dbReference type="ARBA" id="ARBA00022614"/>
    </source>
</evidence>
<dbReference type="Proteomes" id="UP001208570">
    <property type="component" value="Unassembled WGS sequence"/>
</dbReference>